<keyword evidence="3" id="KW-1185">Reference proteome</keyword>
<accession>A0A328ARW6</accession>
<dbReference type="EMBL" id="QFYR01000001">
    <property type="protein sequence ID" value="RAK57055.1"/>
    <property type="molecule type" value="Genomic_DNA"/>
</dbReference>
<reference evidence="3" key="1">
    <citation type="submission" date="2018-05" db="EMBL/GenBank/DDBJ databases">
        <authorList>
            <person name="Li X."/>
        </authorList>
    </citation>
    <scope>NUCLEOTIDE SEQUENCE [LARGE SCALE GENOMIC DNA]</scope>
    <source>
        <strain evidence="3">YIM 73061</strain>
    </source>
</reference>
<organism evidence="2 3">
    <name type="scientific">Phenylobacterium deserti</name>
    <dbReference type="NCBI Taxonomy" id="1914756"/>
    <lineage>
        <taxon>Bacteria</taxon>
        <taxon>Pseudomonadati</taxon>
        <taxon>Pseudomonadota</taxon>
        <taxon>Alphaproteobacteria</taxon>
        <taxon>Caulobacterales</taxon>
        <taxon>Caulobacteraceae</taxon>
        <taxon>Phenylobacterium</taxon>
    </lineage>
</organism>
<name>A0A328ARW6_9CAUL</name>
<evidence type="ECO:0000313" key="2">
    <source>
        <dbReference type="EMBL" id="RAK57055.1"/>
    </source>
</evidence>
<proteinExistence type="predicted"/>
<feature type="region of interest" description="Disordered" evidence="1">
    <location>
        <begin position="1"/>
        <end position="69"/>
    </location>
</feature>
<gene>
    <name evidence="2" type="ORF">DJ018_03600</name>
</gene>
<feature type="compositionally biased region" description="Gly residues" evidence="1">
    <location>
        <begin position="31"/>
        <end position="46"/>
    </location>
</feature>
<comment type="caution">
    <text evidence="2">The sequence shown here is derived from an EMBL/GenBank/DDBJ whole genome shotgun (WGS) entry which is preliminary data.</text>
</comment>
<dbReference type="Proteomes" id="UP000249725">
    <property type="component" value="Unassembled WGS sequence"/>
</dbReference>
<dbReference type="AlphaFoldDB" id="A0A328ARW6"/>
<evidence type="ECO:0000313" key="3">
    <source>
        <dbReference type="Proteomes" id="UP000249725"/>
    </source>
</evidence>
<evidence type="ECO:0000256" key="1">
    <source>
        <dbReference type="SAM" id="MobiDB-lite"/>
    </source>
</evidence>
<sequence>MTMSEPVNPMGSPIGGDEYGGPMSRPDGAGLPPGTGGGLTPPGGGDNPDPMPGDGDFGQDVPGAVPGGA</sequence>
<protein>
    <submittedName>
        <fullName evidence="2">Uncharacterized protein</fullName>
    </submittedName>
</protein>